<comment type="caution">
    <text evidence="12">The sequence shown here is derived from an EMBL/GenBank/DDBJ whole genome shotgun (WGS) entry which is preliminary data.</text>
</comment>
<evidence type="ECO:0000256" key="6">
    <source>
        <dbReference type="ARBA" id="ARBA00022803"/>
    </source>
</evidence>
<dbReference type="SUPFAM" id="SSF55874">
    <property type="entry name" value="ATPase domain of HSP90 chaperone/DNA topoisomerase II/histidine kinase"/>
    <property type="match status" value="1"/>
</dbReference>
<dbReference type="InterPro" id="IPR050482">
    <property type="entry name" value="Sensor_HK_TwoCompSys"/>
</dbReference>
<evidence type="ECO:0000256" key="5">
    <source>
        <dbReference type="ARBA" id="ARBA00022777"/>
    </source>
</evidence>
<keyword evidence="7" id="KW-0902">Two-component regulatory system</keyword>
<evidence type="ECO:0000313" key="13">
    <source>
        <dbReference type="Proteomes" id="UP001207116"/>
    </source>
</evidence>
<dbReference type="EC" id="2.7.13.3" evidence="2"/>
<evidence type="ECO:0000256" key="10">
    <source>
        <dbReference type="SAM" id="Phobius"/>
    </source>
</evidence>
<feature type="repeat" description="TPR" evidence="8">
    <location>
        <begin position="245"/>
        <end position="278"/>
    </location>
</feature>
<dbReference type="GO" id="GO:0004673">
    <property type="term" value="F:protein histidine kinase activity"/>
    <property type="evidence" value="ECO:0007669"/>
    <property type="project" value="UniProtKB-EC"/>
</dbReference>
<dbReference type="CDD" id="cd16917">
    <property type="entry name" value="HATPase_UhpB-NarQ-NarX-like"/>
    <property type="match status" value="1"/>
</dbReference>
<dbReference type="EMBL" id="JAPFQP010000002">
    <property type="protein sequence ID" value="MCX2719410.1"/>
    <property type="molecule type" value="Genomic_DNA"/>
</dbReference>
<evidence type="ECO:0000259" key="11">
    <source>
        <dbReference type="PROSITE" id="PS50109"/>
    </source>
</evidence>
<keyword evidence="4" id="KW-0677">Repeat</keyword>
<evidence type="ECO:0000256" key="7">
    <source>
        <dbReference type="ARBA" id="ARBA00023012"/>
    </source>
</evidence>
<keyword evidence="10" id="KW-1133">Transmembrane helix</keyword>
<dbReference type="InterPro" id="IPR011990">
    <property type="entry name" value="TPR-like_helical_dom_sf"/>
</dbReference>
<feature type="transmembrane region" description="Helical" evidence="10">
    <location>
        <begin position="427"/>
        <end position="446"/>
    </location>
</feature>
<dbReference type="Pfam" id="PF02518">
    <property type="entry name" value="HATPase_c"/>
    <property type="match status" value="1"/>
</dbReference>
<dbReference type="SUPFAM" id="SSF48452">
    <property type="entry name" value="TPR-like"/>
    <property type="match status" value="2"/>
</dbReference>
<accession>A0AAE3MKE5</accession>
<evidence type="ECO:0000256" key="8">
    <source>
        <dbReference type="PROSITE-ProRule" id="PRU00339"/>
    </source>
</evidence>
<proteinExistence type="predicted"/>
<dbReference type="Gene3D" id="1.25.40.10">
    <property type="entry name" value="Tetratricopeptide repeat domain"/>
    <property type="match status" value="1"/>
</dbReference>
<dbReference type="GO" id="GO:0000160">
    <property type="term" value="P:phosphorelay signal transduction system"/>
    <property type="evidence" value="ECO:0007669"/>
    <property type="project" value="UniProtKB-KW"/>
</dbReference>
<dbReference type="InterPro" id="IPR005467">
    <property type="entry name" value="His_kinase_dom"/>
</dbReference>
<dbReference type="PROSITE" id="PS50005">
    <property type="entry name" value="TPR"/>
    <property type="match status" value="1"/>
</dbReference>
<feature type="domain" description="Histidine kinase" evidence="11">
    <location>
        <begin position="596"/>
        <end position="683"/>
    </location>
</feature>
<dbReference type="SMART" id="SM00028">
    <property type="entry name" value="TPR"/>
    <property type="match status" value="5"/>
</dbReference>
<keyword evidence="10" id="KW-0812">Transmembrane</keyword>
<evidence type="ECO:0000256" key="9">
    <source>
        <dbReference type="SAM" id="Coils"/>
    </source>
</evidence>
<evidence type="ECO:0000256" key="3">
    <source>
        <dbReference type="ARBA" id="ARBA00022679"/>
    </source>
</evidence>
<keyword evidence="13" id="KW-1185">Reference proteome</keyword>
<organism evidence="12 13">
    <name type="scientific">Lentiprolixibacter aurantiacus</name>
    <dbReference type="NCBI Taxonomy" id="2993939"/>
    <lineage>
        <taxon>Bacteria</taxon>
        <taxon>Pseudomonadati</taxon>
        <taxon>Bacteroidota</taxon>
        <taxon>Flavobacteriia</taxon>
        <taxon>Flavobacteriales</taxon>
        <taxon>Flavobacteriaceae</taxon>
        <taxon>Lentiprolixibacter</taxon>
    </lineage>
</organism>
<dbReference type="Gene3D" id="3.30.565.10">
    <property type="entry name" value="Histidine kinase-like ATPase, C-terminal domain"/>
    <property type="match status" value="1"/>
</dbReference>
<feature type="coiled-coil region" evidence="9">
    <location>
        <begin position="98"/>
        <end position="125"/>
    </location>
</feature>
<evidence type="ECO:0000256" key="1">
    <source>
        <dbReference type="ARBA" id="ARBA00000085"/>
    </source>
</evidence>
<name>A0AAE3MKE5_9FLAO</name>
<keyword evidence="9" id="KW-0175">Coiled coil</keyword>
<dbReference type="InterPro" id="IPR013105">
    <property type="entry name" value="TPR_2"/>
</dbReference>
<evidence type="ECO:0000313" key="12">
    <source>
        <dbReference type="EMBL" id="MCX2719410.1"/>
    </source>
</evidence>
<sequence length="704" mass="80422">MLEAIEKHPFLKIGVYLLILGIIACGGNSTNNGDQNSNQVADSVTLWLEYGKNPDLPSDSRQRFLNKATENISENAPDTLKINYYSQLSLAYLRLGDSLRFRENNRELQNLAQALEDKRELANSNWDLANFFSSKSLRDSAFYYYYSAHSLYKELGNLKYSGRLLYNMATEQQKARAYVESEKTTFEAIEILEPIKDTTHLFLCYNNLGSITKELKEYDRSLGFFKKAEEYLNLMDENDRIRYKRSLENNLGNLYKEQGKWQEAIPYFEAALDYEGLETKRPRAYAQTLNNLAISRFLSGDTINVLADLSKAYRINLLENNNQGLSTTSFNLATYYNKLGRTEEAIFHAQNALEQAELSSNYKRKLESLKLLGSIAPDKDQYFNEYVSLSERLQSEERQIRDKFARIERETDEALAAAATLAKERQLILGIALGLILLAIAGLIIITQRIRVQRLRFEQEQQEANQEIFNLMLSQKQKVEEGKQSEQKRISEELHDGVLGALNGIRMVLLGLNGKSDDNAMAMRSDAIDKLKDVQEEIRAISHELNDAAYQKFNNFIASIQDLIRETEASSGLSIELNYDEDLEWDGLNGEIKINLYRIVQESIQNVVKHAHASKVKLDLILWDNMLKITISDDGRGFNTRKMKKGIGHRNIKSRVEKINGSWNIESSIGKGAHITVILPYDTEAPQANMLVNVEGELQQIKKD</sequence>
<dbReference type="InterPro" id="IPR036890">
    <property type="entry name" value="HATPase_C_sf"/>
</dbReference>
<evidence type="ECO:0000256" key="4">
    <source>
        <dbReference type="ARBA" id="ARBA00022737"/>
    </source>
</evidence>
<protein>
    <recommendedName>
        <fullName evidence="2">histidine kinase</fullName>
        <ecNumber evidence="2">2.7.13.3</ecNumber>
    </recommendedName>
</protein>
<dbReference type="InterPro" id="IPR019734">
    <property type="entry name" value="TPR_rpt"/>
</dbReference>
<dbReference type="InterPro" id="IPR003594">
    <property type="entry name" value="HATPase_dom"/>
</dbReference>
<dbReference type="PROSITE" id="PS50109">
    <property type="entry name" value="HIS_KIN"/>
    <property type="match status" value="1"/>
</dbReference>
<gene>
    <name evidence="12" type="ORF">OO016_07345</name>
</gene>
<dbReference type="SMART" id="SM00387">
    <property type="entry name" value="HATPase_c"/>
    <property type="match status" value="1"/>
</dbReference>
<keyword evidence="3" id="KW-0808">Transferase</keyword>
<evidence type="ECO:0000256" key="2">
    <source>
        <dbReference type="ARBA" id="ARBA00012438"/>
    </source>
</evidence>
<feature type="coiled-coil region" evidence="9">
    <location>
        <begin position="379"/>
        <end position="413"/>
    </location>
</feature>
<comment type="catalytic activity">
    <reaction evidence="1">
        <text>ATP + protein L-histidine = ADP + protein N-phospho-L-histidine.</text>
        <dbReference type="EC" id="2.7.13.3"/>
    </reaction>
</comment>
<dbReference type="Proteomes" id="UP001207116">
    <property type="component" value="Unassembled WGS sequence"/>
</dbReference>
<dbReference type="Pfam" id="PF07719">
    <property type="entry name" value="TPR_2"/>
    <property type="match status" value="1"/>
</dbReference>
<feature type="coiled-coil region" evidence="9">
    <location>
        <begin position="524"/>
        <end position="551"/>
    </location>
</feature>
<dbReference type="PROSITE" id="PS51257">
    <property type="entry name" value="PROKAR_LIPOPROTEIN"/>
    <property type="match status" value="1"/>
</dbReference>
<reference evidence="12" key="1">
    <citation type="submission" date="2022-11" db="EMBL/GenBank/DDBJ databases">
        <title>The characterization of three novel Bacteroidetes species and genomic analysis of their roles in tidal elemental geochemical cycles.</title>
        <authorList>
            <person name="Ma K.-J."/>
        </authorList>
    </citation>
    <scope>NUCLEOTIDE SEQUENCE</scope>
    <source>
        <strain evidence="12">M415</strain>
    </source>
</reference>
<keyword evidence="6 8" id="KW-0802">TPR repeat</keyword>
<dbReference type="RefSeq" id="WP_266012048.1">
    <property type="nucleotide sequence ID" value="NZ_JAPFQP010000002.1"/>
</dbReference>
<dbReference type="AlphaFoldDB" id="A0AAE3MKE5"/>
<keyword evidence="5" id="KW-0418">Kinase</keyword>
<keyword evidence="10" id="KW-0472">Membrane</keyword>
<dbReference type="PANTHER" id="PTHR24421:SF10">
    <property type="entry name" value="NITRATE_NITRITE SENSOR PROTEIN NARQ"/>
    <property type="match status" value="1"/>
</dbReference>
<dbReference type="PANTHER" id="PTHR24421">
    <property type="entry name" value="NITRATE/NITRITE SENSOR PROTEIN NARX-RELATED"/>
    <property type="match status" value="1"/>
</dbReference>